<protein>
    <submittedName>
        <fullName evidence="1">Uncharacterized protein</fullName>
    </submittedName>
</protein>
<dbReference type="Proteomes" id="UP000540989">
    <property type="component" value="Unassembled WGS sequence"/>
</dbReference>
<reference evidence="1 2" key="1">
    <citation type="submission" date="2020-08" db="EMBL/GenBank/DDBJ databases">
        <title>Genomic Encyclopedia of Type Strains, Phase IV (KMG-V): Genome sequencing to study the core and pangenomes of soil and plant-associated prokaryotes.</title>
        <authorList>
            <person name="Whitman W."/>
        </authorList>
    </citation>
    <scope>NUCLEOTIDE SEQUENCE [LARGE SCALE GENOMIC DNA]</scope>
    <source>
        <strain evidence="1 2">M8UP14</strain>
    </source>
</reference>
<dbReference type="AlphaFoldDB" id="A0A7W7ZJ45"/>
<name>A0A7W7ZJ45_9BACT</name>
<keyword evidence="2" id="KW-1185">Reference proteome</keyword>
<gene>
    <name evidence="1" type="ORF">HDF16_005230</name>
</gene>
<dbReference type="EMBL" id="JACHIP010000014">
    <property type="protein sequence ID" value="MBB5060494.1"/>
    <property type="molecule type" value="Genomic_DNA"/>
</dbReference>
<accession>A0A7W7ZJ45</accession>
<organism evidence="1 2">
    <name type="scientific">Granulicella aggregans</name>
    <dbReference type="NCBI Taxonomy" id="474949"/>
    <lineage>
        <taxon>Bacteria</taxon>
        <taxon>Pseudomonadati</taxon>
        <taxon>Acidobacteriota</taxon>
        <taxon>Terriglobia</taxon>
        <taxon>Terriglobales</taxon>
        <taxon>Acidobacteriaceae</taxon>
        <taxon>Granulicella</taxon>
    </lineage>
</organism>
<sequence>MAQPVERLEKTLARVAKEQGVAQERLRRRVFFSPLCGVLERAVSEGILDSYDLKGGALELRFAEGARATKYIGLVCRSNGQRDCGHFRMPLRWASMSSPFS</sequence>
<evidence type="ECO:0000313" key="2">
    <source>
        <dbReference type="Proteomes" id="UP000540989"/>
    </source>
</evidence>
<proteinExistence type="predicted"/>
<comment type="caution">
    <text evidence="1">The sequence shown here is derived from an EMBL/GenBank/DDBJ whole genome shotgun (WGS) entry which is preliminary data.</text>
</comment>
<evidence type="ECO:0000313" key="1">
    <source>
        <dbReference type="EMBL" id="MBB5060494.1"/>
    </source>
</evidence>
<dbReference type="RefSeq" id="WP_184222828.1">
    <property type="nucleotide sequence ID" value="NZ_JACHIP010000014.1"/>
</dbReference>